<evidence type="ECO:0000256" key="8">
    <source>
        <dbReference type="RuleBase" id="RU361169"/>
    </source>
</evidence>
<name>A0ABQ8C7L9_BRANA</name>
<comment type="caution">
    <text evidence="9">The sequence shown here is derived from an EMBL/GenBank/DDBJ whole genome shotgun (WGS) entry which is preliminary data.</text>
</comment>
<keyword evidence="4" id="KW-0964">Secreted</keyword>
<protein>
    <recommendedName>
        <fullName evidence="11">Endo-polygalacturonase</fullName>
    </recommendedName>
</protein>
<evidence type="ECO:0008006" key="11">
    <source>
        <dbReference type="Google" id="ProtNLM"/>
    </source>
</evidence>
<evidence type="ECO:0000256" key="4">
    <source>
        <dbReference type="ARBA" id="ARBA00022525"/>
    </source>
</evidence>
<evidence type="ECO:0000256" key="7">
    <source>
        <dbReference type="ARBA" id="ARBA00023316"/>
    </source>
</evidence>
<dbReference type="Proteomes" id="UP000824890">
    <property type="component" value="Unassembled WGS sequence"/>
</dbReference>
<evidence type="ECO:0000313" key="10">
    <source>
        <dbReference type="Proteomes" id="UP000824890"/>
    </source>
</evidence>
<dbReference type="Pfam" id="PF00295">
    <property type="entry name" value="Glyco_hydro_28"/>
    <property type="match status" value="2"/>
</dbReference>
<dbReference type="SUPFAM" id="SSF51126">
    <property type="entry name" value="Pectin lyase-like"/>
    <property type="match status" value="1"/>
</dbReference>
<sequence>MSDVTFKGPCKGKIVFFNSGTLLAPANAKHIKQDVWINFRYVDNLAISGSGTIDGQGSHSWSSSNTCQKNIYPNTDGIKIGSSSNVKIWNSHIGTGDDCIAIVSGNTNIDIHNITLWSRTWDKGRKLGKVQTKKNVEGVRGDSHVQIRNVTFKNVKEQSGCESAM</sequence>
<evidence type="ECO:0000313" key="9">
    <source>
        <dbReference type="EMBL" id="KAH0913064.1"/>
    </source>
</evidence>
<comment type="subcellular location">
    <subcellularLocation>
        <location evidence="1">Secreted</location>
        <location evidence="1">Cell wall</location>
    </subcellularLocation>
</comment>
<keyword evidence="7" id="KW-0961">Cell wall biogenesis/degradation</keyword>
<organism evidence="9 10">
    <name type="scientific">Brassica napus</name>
    <name type="common">Rape</name>
    <dbReference type="NCBI Taxonomy" id="3708"/>
    <lineage>
        <taxon>Eukaryota</taxon>
        <taxon>Viridiplantae</taxon>
        <taxon>Streptophyta</taxon>
        <taxon>Embryophyta</taxon>
        <taxon>Tracheophyta</taxon>
        <taxon>Spermatophyta</taxon>
        <taxon>Magnoliopsida</taxon>
        <taxon>eudicotyledons</taxon>
        <taxon>Gunneridae</taxon>
        <taxon>Pentapetalae</taxon>
        <taxon>rosids</taxon>
        <taxon>malvids</taxon>
        <taxon>Brassicales</taxon>
        <taxon>Brassicaceae</taxon>
        <taxon>Brassiceae</taxon>
        <taxon>Brassica</taxon>
    </lineage>
</organism>
<keyword evidence="3" id="KW-0134">Cell wall</keyword>
<dbReference type="InterPro" id="IPR011050">
    <property type="entry name" value="Pectin_lyase_fold/virulence"/>
</dbReference>
<accession>A0ABQ8C7L9</accession>
<evidence type="ECO:0000256" key="3">
    <source>
        <dbReference type="ARBA" id="ARBA00022512"/>
    </source>
</evidence>
<dbReference type="EMBL" id="JAGKQM010000009">
    <property type="protein sequence ID" value="KAH0913064.1"/>
    <property type="molecule type" value="Genomic_DNA"/>
</dbReference>
<dbReference type="Gene3D" id="2.160.20.10">
    <property type="entry name" value="Single-stranded right-handed beta-helix, Pectin lyase-like"/>
    <property type="match status" value="2"/>
</dbReference>
<evidence type="ECO:0000256" key="1">
    <source>
        <dbReference type="ARBA" id="ARBA00004191"/>
    </source>
</evidence>
<proteinExistence type="inferred from homology"/>
<evidence type="ECO:0000256" key="6">
    <source>
        <dbReference type="ARBA" id="ARBA00023295"/>
    </source>
</evidence>
<keyword evidence="6 8" id="KW-0326">Glycosidase</keyword>
<gene>
    <name evidence="9" type="ORF">HID58_036385</name>
</gene>
<evidence type="ECO:0000256" key="5">
    <source>
        <dbReference type="ARBA" id="ARBA00022801"/>
    </source>
</evidence>
<reference evidence="9 10" key="1">
    <citation type="submission" date="2021-05" db="EMBL/GenBank/DDBJ databases">
        <title>Genome Assembly of Synthetic Allotetraploid Brassica napus Reveals Homoeologous Exchanges between Subgenomes.</title>
        <authorList>
            <person name="Davis J.T."/>
        </authorList>
    </citation>
    <scope>NUCLEOTIDE SEQUENCE [LARGE SCALE GENOMIC DNA]</scope>
    <source>
        <strain evidence="10">cv. Da-Ae</strain>
        <tissue evidence="9">Seedling</tissue>
    </source>
</reference>
<keyword evidence="5 8" id="KW-0378">Hydrolase</keyword>
<dbReference type="PANTHER" id="PTHR31375">
    <property type="match status" value="1"/>
</dbReference>
<keyword evidence="10" id="KW-1185">Reference proteome</keyword>
<dbReference type="InterPro" id="IPR000743">
    <property type="entry name" value="Glyco_hydro_28"/>
</dbReference>
<evidence type="ECO:0000256" key="2">
    <source>
        <dbReference type="ARBA" id="ARBA00008834"/>
    </source>
</evidence>
<dbReference type="InterPro" id="IPR012334">
    <property type="entry name" value="Pectin_lyas_fold"/>
</dbReference>
<comment type="similarity">
    <text evidence="2 8">Belongs to the glycosyl hydrolase 28 family.</text>
</comment>